<feature type="domain" description="SDH C-terminal" evidence="11">
    <location>
        <begin position="245"/>
        <end position="274"/>
    </location>
</feature>
<dbReference type="Gene3D" id="3.40.50.10860">
    <property type="entry name" value="Leucine Dehydrogenase, chain A, domain 1"/>
    <property type="match status" value="1"/>
</dbReference>
<keyword evidence="5 8" id="KW-0560">Oxidoreductase</keyword>
<dbReference type="InterPro" id="IPR006151">
    <property type="entry name" value="Shikm_DH/Glu-tRNA_Rdtase"/>
</dbReference>
<comment type="catalytic activity">
    <reaction evidence="7 8">
        <text>shikimate + NADP(+) = 3-dehydroshikimate + NADPH + H(+)</text>
        <dbReference type="Rhea" id="RHEA:17737"/>
        <dbReference type="ChEBI" id="CHEBI:15378"/>
        <dbReference type="ChEBI" id="CHEBI:16630"/>
        <dbReference type="ChEBI" id="CHEBI:36208"/>
        <dbReference type="ChEBI" id="CHEBI:57783"/>
        <dbReference type="ChEBI" id="CHEBI:58349"/>
        <dbReference type="EC" id="1.1.1.25"/>
    </reaction>
</comment>
<feature type="binding site" evidence="8">
    <location>
        <position position="77"/>
    </location>
    <ligand>
        <name>NADP(+)</name>
        <dbReference type="ChEBI" id="CHEBI:58349"/>
    </ligand>
</feature>
<feature type="binding site" evidence="8">
    <location>
        <position position="226"/>
    </location>
    <ligand>
        <name>shikimate</name>
        <dbReference type="ChEBI" id="CHEBI:36208"/>
    </ligand>
</feature>
<dbReference type="eggNOG" id="COG0169">
    <property type="taxonomic scope" value="Bacteria"/>
</dbReference>
<evidence type="ECO:0000313" key="13">
    <source>
        <dbReference type="Proteomes" id="UP000004947"/>
    </source>
</evidence>
<dbReference type="GO" id="GO:0008652">
    <property type="term" value="P:amino acid biosynthetic process"/>
    <property type="evidence" value="ECO:0007669"/>
    <property type="project" value="UniProtKB-KW"/>
</dbReference>
<dbReference type="GO" id="GO:0009073">
    <property type="term" value="P:aromatic amino acid family biosynthetic process"/>
    <property type="evidence" value="ECO:0007669"/>
    <property type="project" value="UniProtKB-KW"/>
</dbReference>
<dbReference type="RefSeq" id="WP_007280648.1">
    <property type="nucleotide sequence ID" value="NZ_ABCK01000027.1"/>
</dbReference>
<dbReference type="InterPro" id="IPR036291">
    <property type="entry name" value="NAD(P)-bd_dom_sf"/>
</dbReference>
<dbReference type="Pfam" id="PF18317">
    <property type="entry name" value="SDH_C"/>
    <property type="match status" value="1"/>
</dbReference>
<dbReference type="OrthoDB" id="9792692at2"/>
<evidence type="ECO:0000256" key="3">
    <source>
        <dbReference type="ARBA" id="ARBA00022605"/>
    </source>
</evidence>
<dbReference type="InterPro" id="IPR022893">
    <property type="entry name" value="Shikimate_DH_fam"/>
</dbReference>
<dbReference type="Pfam" id="PF08501">
    <property type="entry name" value="Shikimate_dh_N"/>
    <property type="match status" value="1"/>
</dbReference>
<feature type="binding site" evidence="8">
    <location>
        <position position="61"/>
    </location>
    <ligand>
        <name>shikimate</name>
        <dbReference type="ChEBI" id="CHEBI:36208"/>
    </ligand>
</feature>
<dbReference type="EMBL" id="ABCK01000027">
    <property type="protein sequence ID" value="EDM25606.1"/>
    <property type="molecule type" value="Genomic_DNA"/>
</dbReference>
<feature type="binding site" evidence="8">
    <location>
        <position position="245"/>
    </location>
    <ligand>
        <name>NADP(+)</name>
        <dbReference type="ChEBI" id="CHEBI:58349"/>
    </ligand>
</feature>
<evidence type="ECO:0000256" key="8">
    <source>
        <dbReference type="HAMAP-Rule" id="MF_00222"/>
    </source>
</evidence>
<evidence type="ECO:0000256" key="1">
    <source>
        <dbReference type="ARBA" id="ARBA00004871"/>
    </source>
</evidence>
<dbReference type="NCBIfam" id="TIGR00507">
    <property type="entry name" value="aroE"/>
    <property type="match status" value="1"/>
</dbReference>
<dbReference type="SUPFAM" id="SSF53223">
    <property type="entry name" value="Aminoacid dehydrogenase-like, N-terminal domain"/>
    <property type="match status" value="1"/>
</dbReference>
<dbReference type="PANTHER" id="PTHR21089:SF1">
    <property type="entry name" value="BIFUNCTIONAL 3-DEHYDROQUINATE DEHYDRATASE_SHIKIMATE DEHYDROGENASE, CHLOROPLASTIC"/>
    <property type="match status" value="1"/>
</dbReference>
<evidence type="ECO:0000259" key="10">
    <source>
        <dbReference type="Pfam" id="PF08501"/>
    </source>
</evidence>
<dbReference type="HAMAP" id="MF_00222">
    <property type="entry name" value="Shikimate_DH_AroE"/>
    <property type="match status" value="1"/>
</dbReference>
<feature type="domain" description="Shikimate dehydrogenase substrate binding N-terminal" evidence="10">
    <location>
        <begin position="6"/>
        <end position="88"/>
    </location>
</feature>
<reference evidence="12 13" key="1">
    <citation type="journal article" date="2010" name="J. Bacteriol.">
        <title>Genome sequence of Lentisphaera araneosa HTCC2155T, the type species of the order Lentisphaerales in the phylum Lentisphaerae.</title>
        <authorList>
            <person name="Thrash J.C."/>
            <person name="Cho J.C."/>
            <person name="Vergin K.L."/>
            <person name="Morris R.M."/>
            <person name="Giovannoni S.J."/>
        </authorList>
    </citation>
    <scope>NUCLEOTIDE SEQUENCE [LARGE SCALE GENOMIC DNA]</scope>
    <source>
        <strain evidence="12 13">HTCC2155</strain>
    </source>
</reference>
<dbReference type="Gene3D" id="3.40.50.720">
    <property type="entry name" value="NAD(P)-binding Rossmann-like Domain"/>
    <property type="match status" value="1"/>
</dbReference>
<dbReference type="InterPro" id="IPR011342">
    <property type="entry name" value="Shikimate_DH"/>
</dbReference>
<dbReference type="GO" id="GO:0009423">
    <property type="term" value="P:chorismate biosynthetic process"/>
    <property type="evidence" value="ECO:0007669"/>
    <property type="project" value="UniProtKB-UniRule"/>
</dbReference>
<evidence type="ECO:0000256" key="7">
    <source>
        <dbReference type="ARBA" id="ARBA00049442"/>
    </source>
</evidence>
<dbReference type="PANTHER" id="PTHR21089">
    <property type="entry name" value="SHIKIMATE DEHYDROGENASE"/>
    <property type="match status" value="1"/>
</dbReference>
<protein>
    <recommendedName>
        <fullName evidence="2 8">Shikimate dehydrogenase (NADP(+))</fullName>
        <shortName evidence="8">SDH</shortName>
        <ecNumber evidence="2 8">1.1.1.25</ecNumber>
    </recommendedName>
</protein>
<name>A6DS31_9BACT</name>
<keyword evidence="6 8" id="KW-0057">Aromatic amino acid biosynthesis</keyword>
<dbReference type="InterPro" id="IPR046346">
    <property type="entry name" value="Aminoacid_DH-like_N_sf"/>
</dbReference>
<accession>A6DS31</accession>
<feature type="domain" description="Quinate/shikimate 5-dehydrogenase/glutamyl-tRNA reductase" evidence="9">
    <location>
        <begin position="111"/>
        <end position="199"/>
    </location>
</feature>
<proteinExistence type="inferred from homology"/>
<gene>
    <name evidence="8" type="primary">aroE</name>
    <name evidence="12" type="ORF">LNTAR_08286</name>
</gene>
<evidence type="ECO:0000313" key="12">
    <source>
        <dbReference type="EMBL" id="EDM25606.1"/>
    </source>
</evidence>
<evidence type="ECO:0000256" key="5">
    <source>
        <dbReference type="ARBA" id="ARBA00023002"/>
    </source>
</evidence>
<dbReference type="SUPFAM" id="SSF51735">
    <property type="entry name" value="NAD(P)-binding Rossmann-fold domains"/>
    <property type="match status" value="1"/>
</dbReference>
<feature type="binding site" evidence="8">
    <location>
        <position position="86"/>
    </location>
    <ligand>
        <name>shikimate</name>
        <dbReference type="ChEBI" id="CHEBI:36208"/>
    </ligand>
</feature>
<dbReference type="Proteomes" id="UP000004947">
    <property type="component" value="Unassembled WGS sequence"/>
</dbReference>
<feature type="binding site" evidence="8">
    <location>
        <begin position="127"/>
        <end position="131"/>
    </location>
    <ligand>
        <name>NADP(+)</name>
        <dbReference type="ChEBI" id="CHEBI:58349"/>
    </ligand>
</feature>
<feature type="binding site" evidence="8">
    <location>
        <begin position="14"/>
        <end position="16"/>
    </location>
    <ligand>
        <name>shikimate</name>
        <dbReference type="ChEBI" id="CHEBI:36208"/>
    </ligand>
</feature>
<comment type="subunit">
    <text evidence="8">Homodimer.</text>
</comment>
<sequence length="282" mass="30678">MQKYGLIGWPVNHSLSPSIHNPAFKETKLDAHYNLVECPPEKISSIIEDLKAQSYKGWNCTVPLKADIIPLLDWVDEEAMACQSVNTVVVHENGELHGYSTDGYGIETAIQEEFGVDLKGKRVLFIGAGGAARAAAARIAKSGAAAITVINRSEANAQLLLDTASVMNPKCETKFIASADLSSYHYICKEHDIMIQCTSLGLKDGDPSPFPSNLLVPSILVMDMIYKETPFQVAAKKAGCKTAGGLGMLLHQGVKSWEMWTQQEAPVELMRESLTSAAYPHD</sequence>
<comment type="similarity">
    <text evidence="8">Belongs to the shikimate dehydrogenase family.</text>
</comment>
<feature type="active site" description="Proton acceptor" evidence="8">
    <location>
        <position position="65"/>
    </location>
</feature>
<evidence type="ECO:0000256" key="6">
    <source>
        <dbReference type="ARBA" id="ARBA00023141"/>
    </source>
</evidence>
<keyword evidence="3 8" id="KW-0028">Amino-acid biosynthesis</keyword>
<dbReference type="GO" id="GO:0004764">
    <property type="term" value="F:shikimate 3-dehydrogenase (NADP+) activity"/>
    <property type="evidence" value="ECO:0007669"/>
    <property type="project" value="UniProtKB-UniRule"/>
</dbReference>
<comment type="caution">
    <text evidence="8">Lacks conserved residue(s) required for the propagation of feature annotation.</text>
</comment>
<keyword evidence="13" id="KW-1185">Reference proteome</keyword>
<dbReference type="AlphaFoldDB" id="A6DS31"/>
<dbReference type="Pfam" id="PF01488">
    <property type="entry name" value="Shikimate_DH"/>
    <property type="match status" value="1"/>
</dbReference>
<dbReference type="UniPathway" id="UPA00053">
    <property type="reaction ID" value="UER00087"/>
</dbReference>
<dbReference type="CDD" id="cd01065">
    <property type="entry name" value="NAD_bind_Shikimate_DH"/>
    <property type="match status" value="1"/>
</dbReference>
<feature type="binding site" evidence="8">
    <location>
        <position position="102"/>
    </location>
    <ligand>
        <name>shikimate</name>
        <dbReference type="ChEBI" id="CHEBI:36208"/>
    </ligand>
</feature>
<dbReference type="EC" id="1.1.1.25" evidence="2 8"/>
<evidence type="ECO:0000259" key="11">
    <source>
        <dbReference type="Pfam" id="PF18317"/>
    </source>
</evidence>
<dbReference type="GO" id="GO:0050661">
    <property type="term" value="F:NADP binding"/>
    <property type="evidence" value="ECO:0007669"/>
    <property type="project" value="InterPro"/>
</dbReference>
<dbReference type="InterPro" id="IPR013708">
    <property type="entry name" value="Shikimate_DH-bd_N"/>
</dbReference>
<evidence type="ECO:0000256" key="4">
    <source>
        <dbReference type="ARBA" id="ARBA00022857"/>
    </source>
</evidence>
<organism evidence="12 13">
    <name type="scientific">Lentisphaera araneosa HTCC2155</name>
    <dbReference type="NCBI Taxonomy" id="313628"/>
    <lineage>
        <taxon>Bacteria</taxon>
        <taxon>Pseudomonadati</taxon>
        <taxon>Lentisphaerota</taxon>
        <taxon>Lentisphaeria</taxon>
        <taxon>Lentisphaerales</taxon>
        <taxon>Lentisphaeraceae</taxon>
        <taxon>Lentisphaera</taxon>
    </lineage>
</organism>
<evidence type="ECO:0000256" key="2">
    <source>
        <dbReference type="ARBA" id="ARBA00012962"/>
    </source>
</evidence>
<dbReference type="STRING" id="313628.LNTAR_08286"/>
<dbReference type="GO" id="GO:0019632">
    <property type="term" value="P:shikimate metabolic process"/>
    <property type="evidence" value="ECO:0007669"/>
    <property type="project" value="InterPro"/>
</dbReference>
<dbReference type="GO" id="GO:0005829">
    <property type="term" value="C:cytosol"/>
    <property type="evidence" value="ECO:0007669"/>
    <property type="project" value="TreeGrafter"/>
</dbReference>
<dbReference type="InterPro" id="IPR041121">
    <property type="entry name" value="SDH_C"/>
</dbReference>
<comment type="function">
    <text evidence="8">Involved in the biosynthesis of the chorismate, which leads to the biosynthesis of aromatic amino acids. Catalyzes the reversible NADPH linked reduction of 3-dehydroshikimate (DHSA) to yield shikimate (SA).</text>
</comment>
<keyword evidence="4 8" id="KW-0521">NADP</keyword>
<feature type="binding site" evidence="8">
    <location>
        <position position="252"/>
    </location>
    <ligand>
        <name>shikimate</name>
        <dbReference type="ChEBI" id="CHEBI:36208"/>
    </ligand>
</feature>
<evidence type="ECO:0000259" key="9">
    <source>
        <dbReference type="Pfam" id="PF01488"/>
    </source>
</evidence>
<comment type="pathway">
    <text evidence="1 8">Metabolic intermediate biosynthesis; chorismate biosynthesis; chorismate from D-erythrose 4-phosphate and phosphoenolpyruvate: step 4/7.</text>
</comment>
<comment type="caution">
    <text evidence="12">The sequence shown here is derived from an EMBL/GenBank/DDBJ whole genome shotgun (WGS) entry which is preliminary data.</text>
</comment>
<feature type="binding site" evidence="8">
    <location>
        <position position="224"/>
    </location>
    <ligand>
        <name>NADP(+)</name>
        <dbReference type="ChEBI" id="CHEBI:58349"/>
    </ligand>
</feature>